<gene>
    <name evidence="1" type="ORF">SAMN05216190_11030</name>
</gene>
<dbReference type="EMBL" id="FOWX01000010">
    <property type="protein sequence ID" value="SFP41984.1"/>
    <property type="molecule type" value="Genomic_DNA"/>
</dbReference>
<name>A0A1I5Q6M1_9PSED</name>
<evidence type="ECO:0000313" key="1">
    <source>
        <dbReference type="EMBL" id="SFP41984.1"/>
    </source>
</evidence>
<dbReference type="AlphaFoldDB" id="A0A1I5Q6M1"/>
<dbReference type="Proteomes" id="UP000198784">
    <property type="component" value="Unassembled WGS sequence"/>
</dbReference>
<organism evidence="1 2">
    <name type="scientific">Pseudomonas borbori</name>
    <dbReference type="NCBI Taxonomy" id="289003"/>
    <lineage>
        <taxon>Bacteria</taxon>
        <taxon>Pseudomonadati</taxon>
        <taxon>Pseudomonadota</taxon>
        <taxon>Gammaproteobacteria</taxon>
        <taxon>Pseudomonadales</taxon>
        <taxon>Pseudomonadaceae</taxon>
        <taxon>Pseudomonas</taxon>
    </lineage>
</organism>
<protein>
    <submittedName>
        <fullName evidence="1">Uncharacterized protein</fullName>
    </submittedName>
</protein>
<evidence type="ECO:0000313" key="2">
    <source>
        <dbReference type="Proteomes" id="UP000198784"/>
    </source>
</evidence>
<reference evidence="2" key="1">
    <citation type="submission" date="2016-10" db="EMBL/GenBank/DDBJ databases">
        <authorList>
            <person name="Varghese N."/>
            <person name="Submissions S."/>
        </authorList>
    </citation>
    <scope>NUCLEOTIDE SEQUENCE [LARGE SCALE GENOMIC DNA]</scope>
    <source>
        <strain evidence="2">DSM 17834</strain>
    </source>
</reference>
<accession>A0A1I5Q6M1</accession>
<keyword evidence="2" id="KW-1185">Reference proteome</keyword>
<sequence length="54" mass="5886">MLHMLFNILVRSGAATAAATDLHELCQNAHEMLNDVMVLYRGSLTQAQGRAGDE</sequence>
<proteinExistence type="predicted"/>